<dbReference type="Proteomes" id="UP000230750">
    <property type="component" value="Unassembled WGS sequence"/>
</dbReference>
<gene>
    <name evidence="3" type="ORF">BSL78_01812</name>
</gene>
<dbReference type="GO" id="GO:0005525">
    <property type="term" value="F:GTP binding"/>
    <property type="evidence" value="ECO:0007669"/>
    <property type="project" value="InterPro"/>
</dbReference>
<feature type="compositionally biased region" description="Basic and acidic residues" evidence="1">
    <location>
        <begin position="1"/>
        <end position="17"/>
    </location>
</feature>
<feature type="region of interest" description="Disordered" evidence="1">
    <location>
        <begin position="1"/>
        <end position="32"/>
    </location>
</feature>
<dbReference type="Pfam" id="PF25974">
    <property type="entry name" value="URGCP_9th"/>
    <property type="match status" value="1"/>
</dbReference>
<accession>A0A2G8LLX9</accession>
<proteinExistence type="predicted"/>
<dbReference type="Pfam" id="PF25683">
    <property type="entry name" value="URGCP_GTPase"/>
    <property type="match status" value="1"/>
</dbReference>
<dbReference type="PANTHER" id="PTHR14819:SF25">
    <property type="entry name" value="CHROMOSOME UNDETERMINED SCAFFOLD_52, WHOLE GENOME SHOTGUN SEQUENCE"/>
    <property type="match status" value="1"/>
</dbReference>
<dbReference type="InterPro" id="IPR058641">
    <property type="entry name" value="GVIN1_dom"/>
</dbReference>
<dbReference type="PANTHER" id="PTHR14819">
    <property type="entry name" value="GTP-BINDING"/>
    <property type="match status" value="1"/>
</dbReference>
<evidence type="ECO:0000256" key="1">
    <source>
        <dbReference type="SAM" id="MobiDB-lite"/>
    </source>
</evidence>
<organism evidence="3 4">
    <name type="scientific">Stichopus japonicus</name>
    <name type="common">Sea cucumber</name>
    <dbReference type="NCBI Taxonomy" id="307972"/>
    <lineage>
        <taxon>Eukaryota</taxon>
        <taxon>Metazoa</taxon>
        <taxon>Echinodermata</taxon>
        <taxon>Eleutherozoa</taxon>
        <taxon>Echinozoa</taxon>
        <taxon>Holothuroidea</taxon>
        <taxon>Aspidochirotacea</taxon>
        <taxon>Aspidochirotida</taxon>
        <taxon>Stichopodidae</taxon>
        <taxon>Apostichopus</taxon>
    </lineage>
</organism>
<dbReference type="Gene3D" id="3.40.50.300">
    <property type="entry name" value="P-loop containing nucleotide triphosphate hydrolases"/>
    <property type="match status" value="1"/>
</dbReference>
<dbReference type="SUPFAM" id="SSF52540">
    <property type="entry name" value="P-loop containing nucleoside triphosphate hydrolases"/>
    <property type="match status" value="1"/>
</dbReference>
<dbReference type="PROSITE" id="PS51717">
    <property type="entry name" value="G_VLIG"/>
    <property type="match status" value="1"/>
</dbReference>
<dbReference type="InterPro" id="IPR030383">
    <property type="entry name" value="G_VLIG_dom"/>
</dbReference>
<evidence type="ECO:0000313" key="3">
    <source>
        <dbReference type="EMBL" id="PIK61253.1"/>
    </source>
</evidence>
<protein>
    <submittedName>
        <fullName evidence="3">Putative interferon-induced very large GTPase 1-like</fullName>
    </submittedName>
</protein>
<evidence type="ECO:0000313" key="4">
    <source>
        <dbReference type="Proteomes" id="UP000230750"/>
    </source>
</evidence>
<evidence type="ECO:0000259" key="2">
    <source>
        <dbReference type="PROSITE" id="PS51717"/>
    </source>
</evidence>
<reference evidence="3 4" key="1">
    <citation type="journal article" date="2017" name="PLoS Biol.">
        <title>The sea cucumber genome provides insights into morphological evolution and visceral regeneration.</title>
        <authorList>
            <person name="Zhang X."/>
            <person name="Sun L."/>
            <person name="Yuan J."/>
            <person name="Sun Y."/>
            <person name="Gao Y."/>
            <person name="Zhang L."/>
            <person name="Li S."/>
            <person name="Dai H."/>
            <person name="Hamel J.F."/>
            <person name="Liu C."/>
            <person name="Yu Y."/>
            <person name="Liu S."/>
            <person name="Lin W."/>
            <person name="Guo K."/>
            <person name="Jin S."/>
            <person name="Xu P."/>
            <person name="Storey K.B."/>
            <person name="Huan P."/>
            <person name="Zhang T."/>
            <person name="Zhou Y."/>
            <person name="Zhang J."/>
            <person name="Lin C."/>
            <person name="Li X."/>
            <person name="Xing L."/>
            <person name="Huo D."/>
            <person name="Sun M."/>
            <person name="Wang L."/>
            <person name="Mercier A."/>
            <person name="Li F."/>
            <person name="Yang H."/>
            <person name="Xiang J."/>
        </authorList>
    </citation>
    <scope>NUCLEOTIDE SEQUENCE [LARGE SCALE GENOMIC DNA]</scope>
    <source>
        <strain evidence="3">Shaxun</strain>
        <tissue evidence="3">Muscle</tissue>
    </source>
</reference>
<dbReference type="AlphaFoldDB" id="A0A2G8LLX9"/>
<dbReference type="EMBL" id="MRZV01000037">
    <property type="protein sequence ID" value="PIK61253.1"/>
    <property type="molecule type" value="Genomic_DNA"/>
</dbReference>
<dbReference type="OrthoDB" id="1597724at2759"/>
<feature type="domain" description="VLIG-type G" evidence="2">
    <location>
        <begin position="129"/>
        <end position="380"/>
    </location>
</feature>
<feature type="compositionally biased region" description="Basic residues" evidence="1">
    <location>
        <begin position="19"/>
        <end position="28"/>
    </location>
</feature>
<keyword evidence="4" id="KW-1185">Reference proteome</keyword>
<name>A0A2G8LLX9_STIJA</name>
<dbReference type="STRING" id="307972.A0A2G8LLX9"/>
<dbReference type="InterPro" id="IPR052986">
    <property type="entry name" value="VLIG_GTPase"/>
</dbReference>
<sequence length="615" mass="70542">MTRLEKELRQREDEINSAKKSKKRKQSSQKKTAVDEITRLKDRLYSESHSYSSKYIGYEHFLREVGQLFESFVNGSDLTHEPRIAKLPQIAANMLLEGYPLELLDGDSGYVPIKWVTHVLEILSKELDNPKLFVLSVIGIQSSGKSTLLNAMFGVRFPVRAGRCTRGLFMQLLPVEESYSSKLGFKFLVVIDTEGLRSPDRALLNKYDFDNALATLALCLADLNIVNIQGEVISQDMIGILQIAVHALIRMKRVNLKSHCQIVQQRISDTTACDRNKANMNKILEVLDKATITAASEEDVADQYKKFSDVFPFTPDNDITYVPCLWTGHMSPPNHCYSETVTELANLIFGTFSSQTTRIKPQLTVDGFIGRLKDVWKAIKEEDFVFNFQNSSRALSYDKFRLQFHKWMGQLRQNSLEWELREVGTQVEIDERSVSKLKSELGCELTVYSNNVKTEIDKYIKGHPNEDELIIHESAFKHEVDAIASEIKSGILGKLENVEKEQLNVTQVIEERKVKLREMAKKAQELRQGKASRKEKLMSEKGIRQSFEECWNDWTKQIEEHDVKLKRSSEIQKDCQASLMQLSDKTAVNKRIRELIEEEGDINHHIRNVSMLKIT</sequence>
<dbReference type="InterPro" id="IPR027417">
    <property type="entry name" value="P-loop_NTPase"/>
</dbReference>
<comment type="caution">
    <text evidence="3">The sequence shown here is derived from an EMBL/GenBank/DDBJ whole genome shotgun (WGS) entry which is preliminary data.</text>
</comment>